<name>A0ABW8UQG5_9RHOB</name>
<dbReference type="Gene3D" id="3.40.50.150">
    <property type="entry name" value="Vaccinia Virus protein VP39"/>
    <property type="match status" value="1"/>
</dbReference>
<dbReference type="InterPro" id="IPR029063">
    <property type="entry name" value="SAM-dependent_MTases_sf"/>
</dbReference>
<dbReference type="RefSeq" id="WP_407590943.1">
    <property type="nucleotide sequence ID" value="NZ_JBHDIY010000002.1"/>
</dbReference>
<organism evidence="5 6">
    <name type="scientific">Tateyamaria armeniaca</name>
    <dbReference type="NCBI Taxonomy" id="2518930"/>
    <lineage>
        <taxon>Bacteria</taxon>
        <taxon>Pseudomonadati</taxon>
        <taxon>Pseudomonadota</taxon>
        <taxon>Alphaproteobacteria</taxon>
        <taxon>Rhodobacterales</taxon>
        <taxon>Roseobacteraceae</taxon>
        <taxon>Tateyamaria</taxon>
    </lineage>
</organism>
<keyword evidence="3" id="KW-0949">S-adenosyl-L-methionine</keyword>
<reference evidence="5 6" key="1">
    <citation type="submission" date="2024-08" db="EMBL/GenBank/DDBJ databases">
        <title>Tateyamaria sp. nov., isolated from marine algae.</title>
        <authorList>
            <person name="Choi B.J."/>
            <person name="Kim J.M."/>
            <person name="Lee J.K."/>
            <person name="Choi D.G."/>
            <person name="Bayburt H."/>
            <person name="Baek J.H."/>
            <person name="Han D.M."/>
            <person name="Jeon C.O."/>
        </authorList>
    </citation>
    <scope>NUCLEOTIDE SEQUENCE [LARGE SCALE GENOMIC DNA]</scope>
    <source>
        <strain evidence="5 6">KMU-156</strain>
    </source>
</reference>
<dbReference type="CDD" id="cd02440">
    <property type="entry name" value="AdoMet_MTases"/>
    <property type="match status" value="1"/>
</dbReference>
<dbReference type="Proteomes" id="UP001627408">
    <property type="component" value="Unassembled WGS sequence"/>
</dbReference>
<dbReference type="InterPro" id="IPR041698">
    <property type="entry name" value="Methyltransf_25"/>
</dbReference>
<protein>
    <submittedName>
        <fullName evidence="5">Class I SAM-dependent methyltransferase</fullName>
    </submittedName>
</protein>
<comment type="caution">
    <text evidence="5">The sequence shown here is derived from an EMBL/GenBank/DDBJ whole genome shotgun (WGS) entry which is preliminary data.</text>
</comment>
<proteinExistence type="predicted"/>
<evidence type="ECO:0000256" key="3">
    <source>
        <dbReference type="ARBA" id="ARBA00022691"/>
    </source>
</evidence>
<feature type="domain" description="Methyltransferase" evidence="4">
    <location>
        <begin position="59"/>
        <end position="149"/>
    </location>
</feature>
<dbReference type="EMBL" id="JBHDIY010000002">
    <property type="protein sequence ID" value="MFL4469172.1"/>
    <property type="molecule type" value="Genomic_DNA"/>
</dbReference>
<evidence type="ECO:0000313" key="5">
    <source>
        <dbReference type="EMBL" id="MFL4469172.1"/>
    </source>
</evidence>
<keyword evidence="2" id="KW-0808">Transferase</keyword>
<dbReference type="SUPFAM" id="SSF53335">
    <property type="entry name" value="S-adenosyl-L-methionine-dependent methyltransferases"/>
    <property type="match status" value="1"/>
</dbReference>
<keyword evidence="1 5" id="KW-0489">Methyltransferase</keyword>
<evidence type="ECO:0000256" key="1">
    <source>
        <dbReference type="ARBA" id="ARBA00022603"/>
    </source>
</evidence>
<evidence type="ECO:0000256" key="2">
    <source>
        <dbReference type="ARBA" id="ARBA00022679"/>
    </source>
</evidence>
<evidence type="ECO:0000313" key="6">
    <source>
        <dbReference type="Proteomes" id="UP001627408"/>
    </source>
</evidence>
<keyword evidence="6" id="KW-1185">Reference proteome</keyword>
<evidence type="ECO:0000259" key="4">
    <source>
        <dbReference type="Pfam" id="PF13649"/>
    </source>
</evidence>
<dbReference type="PANTHER" id="PTHR43464:SF19">
    <property type="entry name" value="UBIQUINONE BIOSYNTHESIS O-METHYLTRANSFERASE, MITOCHONDRIAL"/>
    <property type="match status" value="1"/>
</dbReference>
<gene>
    <name evidence="5" type="ORF">ACERZ8_04545</name>
</gene>
<accession>A0ABW8UQG5</accession>
<sequence length="208" mass="21926">MSDDPDLERAYALQTPEDSVALYAAWADSYDHGFAIANGYVLHLEVARHYALMGGFGPVLDVGAGTGLCGAAIADRGIRPVDGTDISPEMLEQARAKGEYRHLFTANILEGIPLRDGLYQGAVSSGTFTSGHVGAEGIDAVLSAVRPGGWIVLSVNTQHYVTAGFAAKMADLAPRIDALSETEVAIYADHATGPHARDTALLLAFRKA</sequence>
<dbReference type="GO" id="GO:0008168">
    <property type="term" value="F:methyltransferase activity"/>
    <property type="evidence" value="ECO:0007669"/>
    <property type="project" value="UniProtKB-KW"/>
</dbReference>
<dbReference type="Pfam" id="PF13649">
    <property type="entry name" value="Methyltransf_25"/>
    <property type="match status" value="1"/>
</dbReference>
<dbReference type="GO" id="GO:0032259">
    <property type="term" value="P:methylation"/>
    <property type="evidence" value="ECO:0007669"/>
    <property type="project" value="UniProtKB-KW"/>
</dbReference>
<dbReference type="PANTHER" id="PTHR43464">
    <property type="entry name" value="METHYLTRANSFERASE"/>
    <property type="match status" value="1"/>
</dbReference>